<comment type="caution">
    <text evidence="1">The sequence shown here is derived from an EMBL/GenBank/DDBJ whole genome shotgun (WGS) entry which is preliminary data.</text>
</comment>
<gene>
    <name evidence="1" type="ORF">DSO57_1022422</name>
</gene>
<protein>
    <submittedName>
        <fullName evidence="1">Uncharacterized protein</fullName>
    </submittedName>
</protein>
<sequence length="195" mass="21648">MLLNSHSTHHQAGIAFFSHHFFSNIFQVCVATYTVIIETITLKVVGTYIPSSAPIKVFEATLNSCPDVDLLFGDINVKFGTSWNDALQHPLEIFRAVSGFCANQNFCHVRSDDNNSPKLTMCLQECLYTATLSLVLLLLTLIIPLSSLKRLVLPCQPQYLTLDSCGTTSGVLSSLAPVLYLEVTLKLLFLHWRPC</sequence>
<proteinExistence type="predicted"/>
<evidence type="ECO:0000313" key="1">
    <source>
        <dbReference type="EMBL" id="KAJ9057476.1"/>
    </source>
</evidence>
<accession>A0ACC2S5A6</accession>
<dbReference type="Proteomes" id="UP001165960">
    <property type="component" value="Unassembled WGS sequence"/>
</dbReference>
<evidence type="ECO:0000313" key="2">
    <source>
        <dbReference type="Proteomes" id="UP001165960"/>
    </source>
</evidence>
<name>A0ACC2S5A6_9FUNG</name>
<keyword evidence="2" id="KW-1185">Reference proteome</keyword>
<dbReference type="EMBL" id="QTSX02005792">
    <property type="protein sequence ID" value="KAJ9057476.1"/>
    <property type="molecule type" value="Genomic_DNA"/>
</dbReference>
<reference evidence="1" key="1">
    <citation type="submission" date="2022-04" db="EMBL/GenBank/DDBJ databases">
        <title>Genome of the entomopathogenic fungus Entomophthora muscae.</title>
        <authorList>
            <person name="Elya C."/>
            <person name="Lovett B.R."/>
            <person name="Lee E."/>
            <person name="Macias A.M."/>
            <person name="Hajek A.E."/>
            <person name="De Bivort B.L."/>
            <person name="Kasson M.T."/>
            <person name="De Fine Licht H.H."/>
            <person name="Stajich J.E."/>
        </authorList>
    </citation>
    <scope>NUCLEOTIDE SEQUENCE</scope>
    <source>
        <strain evidence="1">Berkeley</strain>
    </source>
</reference>
<organism evidence="1 2">
    <name type="scientific">Entomophthora muscae</name>
    <dbReference type="NCBI Taxonomy" id="34485"/>
    <lineage>
        <taxon>Eukaryota</taxon>
        <taxon>Fungi</taxon>
        <taxon>Fungi incertae sedis</taxon>
        <taxon>Zoopagomycota</taxon>
        <taxon>Entomophthoromycotina</taxon>
        <taxon>Entomophthoromycetes</taxon>
        <taxon>Entomophthorales</taxon>
        <taxon>Entomophthoraceae</taxon>
        <taxon>Entomophthora</taxon>
    </lineage>
</organism>